<sequence length="283" mass="33091">MDLNRQRETYLIAKIEKNLNASTAEMFKLFAERNSNYFKTKEKITKPNHISNLSRFDSIAVQLISEMSSKFNLSNNDEITLKLCNDIKNVTNYIIHMDNIFIVDCAKKLDENNTEGVKISSCHLQNDYQTTTCTIVKLDDEIQLSTNDMQLSVFESKQLQAKRIKLDNQIKPPIFYQLKIKYSGCDKIENITVYIEDNIWHSCKIHNSLVKKFVNMDYREINEVQKIFPGYCWELFISLKIILGRGLVEKLGMINVNDLNRVFIPQMWLSDTIVPEYFQICLD</sequence>
<accession>A0A5E4NNI3</accession>
<organism evidence="1 2">
    <name type="scientific">Cinara cedri</name>
    <dbReference type="NCBI Taxonomy" id="506608"/>
    <lineage>
        <taxon>Eukaryota</taxon>
        <taxon>Metazoa</taxon>
        <taxon>Ecdysozoa</taxon>
        <taxon>Arthropoda</taxon>
        <taxon>Hexapoda</taxon>
        <taxon>Insecta</taxon>
        <taxon>Pterygota</taxon>
        <taxon>Neoptera</taxon>
        <taxon>Paraneoptera</taxon>
        <taxon>Hemiptera</taxon>
        <taxon>Sternorrhyncha</taxon>
        <taxon>Aphidomorpha</taxon>
        <taxon>Aphidoidea</taxon>
        <taxon>Aphididae</taxon>
        <taxon>Lachninae</taxon>
        <taxon>Cinara</taxon>
    </lineage>
</organism>
<dbReference type="AlphaFoldDB" id="A0A5E4NNI3"/>
<proteinExistence type="predicted"/>
<evidence type="ECO:0000313" key="1">
    <source>
        <dbReference type="EMBL" id="VVC43931.1"/>
    </source>
</evidence>
<reference evidence="1 2" key="1">
    <citation type="submission" date="2019-08" db="EMBL/GenBank/DDBJ databases">
        <authorList>
            <person name="Alioto T."/>
            <person name="Alioto T."/>
            <person name="Gomez Garrido J."/>
        </authorList>
    </citation>
    <scope>NUCLEOTIDE SEQUENCE [LARGE SCALE GENOMIC DNA]</scope>
</reference>
<name>A0A5E4NNI3_9HEMI</name>
<dbReference type="Proteomes" id="UP000325440">
    <property type="component" value="Unassembled WGS sequence"/>
</dbReference>
<gene>
    <name evidence="1" type="ORF">CINCED_3A016350</name>
</gene>
<evidence type="ECO:0000313" key="2">
    <source>
        <dbReference type="Proteomes" id="UP000325440"/>
    </source>
</evidence>
<dbReference type="EMBL" id="CABPRJ010002374">
    <property type="protein sequence ID" value="VVC43931.1"/>
    <property type="molecule type" value="Genomic_DNA"/>
</dbReference>
<keyword evidence="2" id="KW-1185">Reference proteome</keyword>
<protein>
    <submittedName>
        <fullName evidence="1">Uncharacterized protein</fullName>
    </submittedName>
</protein>